<evidence type="ECO:0000256" key="9">
    <source>
        <dbReference type="ARBA" id="ARBA00023212"/>
    </source>
</evidence>
<keyword evidence="16" id="KW-1185">Reference proteome</keyword>
<dbReference type="GO" id="GO:0005737">
    <property type="term" value="C:cytoplasm"/>
    <property type="evidence" value="ECO:0007669"/>
    <property type="project" value="TreeGrafter"/>
</dbReference>
<evidence type="ECO:0000259" key="13">
    <source>
        <dbReference type="PROSITE" id="PS00028"/>
    </source>
</evidence>
<evidence type="ECO:0000256" key="8">
    <source>
        <dbReference type="ARBA" id="ARBA00023054"/>
    </source>
</evidence>
<evidence type="ECO:0000256" key="10">
    <source>
        <dbReference type="ARBA" id="ARBA00023273"/>
    </source>
</evidence>
<feature type="region of interest" description="Disordered" evidence="12">
    <location>
        <begin position="376"/>
        <end position="416"/>
    </location>
</feature>
<comment type="subcellular location">
    <subcellularLocation>
        <location evidence="2">Cytoplasm</location>
        <location evidence="2">Cytoskeleton</location>
        <location evidence="2">Cilium basal body</location>
    </subcellularLocation>
    <subcellularLocation>
        <location evidence="1">Cytoplasm</location>
        <location evidence="1">Cytoskeleton</location>
        <location evidence="1">Microtubule organizing center</location>
        <location evidence="1">Centrosome</location>
        <location evidence="1">Centriole</location>
    </subcellularLocation>
</comment>
<evidence type="ECO:0000256" key="11">
    <source>
        <dbReference type="SAM" id="Coils"/>
    </source>
</evidence>
<comment type="caution">
    <text evidence="15">The sequence shown here is derived from an EMBL/GenBank/DDBJ whole genome shotgun (WGS) entry which is preliminary data.</text>
</comment>
<feature type="domain" description="C2H2-type" evidence="13">
    <location>
        <begin position="158"/>
        <end position="179"/>
    </location>
</feature>
<evidence type="ECO:0000256" key="1">
    <source>
        <dbReference type="ARBA" id="ARBA00004114"/>
    </source>
</evidence>
<dbReference type="GO" id="GO:0008270">
    <property type="term" value="F:zinc ion binding"/>
    <property type="evidence" value="ECO:0007669"/>
    <property type="project" value="UniProtKB-KW"/>
</dbReference>
<dbReference type="PANTHER" id="PTHR21502:SF3">
    <property type="entry name" value="CILIUM ASSEMBLY PROTEIN DZIP1L"/>
    <property type="match status" value="1"/>
</dbReference>
<sequence length="806" mass="91919">MNYQILSNPSQPPMSRPFVFNKRNEKIDWRRIAAVDVDRVARELDFQVLQDNIEQITLCNIDLEVDSRAMDPNFLKLYKMAQLTIEYLLLCQDQISSQLAENEQNKSKGLVDHEQYNHEIQKLKDDLNRTKKESKRRKKLLETQEKMLLAQRPSYHTCPVCAHSFLTFDYLQAHMQRRHPEYDSGRKREHDVDSEKEMQRLKDELHSKETELQLIKVQKTADEERIREREETIRLLREEIQKLSDKNTILEEKCFTLRSNVQTEVPSPARREAGVKELLKENKTLRATNEDLKQALQQAEAHLKREEKSKRRVERENQDLEKEINRLNDALQSLQNVSGDTSRLSEELLATRNRYNEERNRRKKLQEDLDNANDQINELRNQPPPVVDRKSPVPPLRRTFSPSPPPTPVPAPTQTRPAPTVQIHLPQYCPSVVRKINTDPNFLNRFRSETKTQLRDELSQYDNLGVTEKDTRIPTKDFPSKMDIIQQTRQNIQNDLPNFERIRADISRTLDQLAAERLSSQTAKGSGGVRSSGGKLVTFDVDAKHQEPKSSRGPSTTVHSNGARNPPRPKTSFASDDEKSHTNTDDSDGYSQPTKSGGTIDIQPSPRRNPPSTGVSSLAAGSLRPAITNTNGTISAMVRPQTATQRYESESESESLTTENVATKTRIIDQKLADINSKGHKPTVNAVAQGFQPTRVTVNSRDNKRDDDDDEDSESSLTSIGDTNPQRKPSNIHQPHAGAREAANHHYHLSSGDMSQNTYDSIMKSSALKGNELRRPMTADSAKTSNVDSDDNLEDAEEEDEEENSR</sequence>
<proteinExistence type="inferred from homology"/>
<feature type="compositionally biased region" description="Basic and acidic residues" evidence="12">
    <location>
        <begin position="541"/>
        <end position="550"/>
    </location>
</feature>
<feature type="compositionally biased region" description="Pro residues" evidence="12">
    <location>
        <begin position="402"/>
        <end position="411"/>
    </location>
</feature>
<reference evidence="15" key="1">
    <citation type="submission" date="2021-02" db="EMBL/GenBank/DDBJ databases">
        <authorList>
            <person name="Nowell W R."/>
        </authorList>
    </citation>
    <scope>NUCLEOTIDE SEQUENCE</scope>
</reference>
<dbReference type="GO" id="GO:0036064">
    <property type="term" value="C:ciliary basal body"/>
    <property type="evidence" value="ECO:0007669"/>
    <property type="project" value="TreeGrafter"/>
</dbReference>
<organism evidence="15 17">
    <name type="scientific">Adineta ricciae</name>
    <name type="common">Rotifer</name>
    <dbReference type="NCBI Taxonomy" id="249248"/>
    <lineage>
        <taxon>Eukaryota</taxon>
        <taxon>Metazoa</taxon>
        <taxon>Spiralia</taxon>
        <taxon>Gnathifera</taxon>
        <taxon>Rotifera</taxon>
        <taxon>Eurotatoria</taxon>
        <taxon>Bdelloidea</taxon>
        <taxon>Adinetida</taxon>
        <taxon>Adinetidae</taxon>
        <taxon>Adineta</taxon>
    </lineage>
</organism>
<feature type="region of interest" description="Disordered" evidence="12">
    <location>
        <begin position="679"/>
        <end position="806"/>
    </location>
</feature>
<keyword evidence="6" id="KW-0863">Zinc-finger</keyword>
<keyword evidence="5" id="KW-0479">Metal-binding</keyword>
<evidence type="ECO:0000313" key="14">
    <source>
        <dbReference type="EMBL" id="CAF1321169.1"/>
    </source>
</evidence>
<evidence type="ECO:0000256" key="7">
    <source>
        <dbReference type="ARBA" id="ARBA00022833"/>
    </source>
</evidence>
<dbReference type="GO" id="GO:0005814">
    <property type="term" value="C:centriole"/>
    <property type="evidence" value="ECO:0007669"/>
    <property type="project" value="UniProtKB-SubCell"/>
</dbReference>
<evidence type="ECO:0000313" key="16">
    <source>
        <dbReference type="Proteomes" id="UP000663828"/>
    </source>
</evidence>
<evidence type="ECO:0000256" key="5">
    <source>
        <dbReference type="ARBA" id="ARBA00022723"/>
    </source>
</evidence>
<keyword evidence="7" id="KW-0862">Zinc</keyword>
<dbReference type="EMBL" id="CAJNOJ010000316">
    <property type="protein sequence ID" value="CAF1393954.1"/>
    <property type="molecule type" value="Genomic_DNA"/>
</dbReference>
<feature type="compositionally biased region" description="Polar residues" evidence="12">
    <location>
        <begin position="752"/>
        <end position="764"/>
    </location>
</feature>
<evidence type="ECO:0000256" key="2">
    <source>
        <dbReference type="ARBA" id="ARBA00004120"/>
    </source>
</evidence>
<feature type="compositionally biased region" description="Polar residues" evidence="12">
    <location>
        <begin position="552"/>
        <end position="563"/>
    </location>
</feature>
<keyword evidence="4" id="KW-0963">Cytoplasm</keyword>
<feature type="coiled-coil region" evidence="11">
    <location>
        <begin position="113"/>
        <end position="144"/>
    </location>
</feature>
<dbReference type="PANTHER" id="PTHR21502">
    <property type="entry name" value="ZINC FINGER PROTEIN DZIP1"/>
    <property type="match status" value="1"/>
</dbReference>
<evidence type="ECO:0000313" key="15">
    <source>
        <dbReference type="EMBL" id="CAF1393954.1"/>
    </source>
</evidence>
<dbReference type="Proteomes" id="UP000663852">
    <property type="component" value="Unassembled WGS sequence"/>
</dbReference>
<accession>A0A815KIZ5</accession>
<dbReference type="InterPro" id="IPR013087">
    <property type="entry name" value="Znf_C2H2_type"/>
</dbReference>
<evidence type="ECO:0000256" key="12">
    <source>
        <dbReference type="SAM" id="MobiDB-lite"/>
    </source>
</evidence>
<dbReference type="Proteomes" id="UP000663828">
    <property type="component" value="Unassembled WGS sequence"/>
</dbReference>
<keyword evidence="9" id="KW-0206">Cytoskeleton</keyword>
<name>A0A815KIZ5_ADIRI</name>
<feature type="compositionally biased region" description="Polar residues" evidence="12">
    <location>
        <begin position="717"/>
        <end position="733"/>
    </location>
</feature>
<gene>
    <name evidence="15" type="ORF">EDS130_LOCUS35629</name>
    <name evidence="14" type="ORF">XAT740_LOCUS29920</name>
</gene>
<dbReference type="InterPro" id="IPR058883">
    <property type="entry name" value="DZIP1_dom"/>
</dbReference>
<feature type="compositionally biased region" description="Acidic residues" evidence="12">
    <location>
        <begin position="788"/>
        <end position="806"/>
    </location>
</feature>
<feature type="region of interest" description="Disordered" evidence="12">
    <location>
        <begin position="540"/>
        <end position="662"/>
    </location>
</feature>
<comment type="similarity">
    <text evidence="3">Belongs to the DZIP C2H2-type zinc-finger protein family.</text>
</comment>
<dbReference type="Pfam" id="PF13815">
    <property type="entry name" value="Dzip-like_N"/>
    <property type="match status" value="1"/>
</dbReference>
<evidence type="ECO:0000256" key="3">
    <source>
        <dbReference type="ARBA" id="ARBA00009131"/>
    </source>
</evidence>
<evidence type="ECO:0000256" key="4">
    <source>
        <dbReference type="ARBA" id="ARBA00022490"/>
    </source>
</evidence>
<dbReference type="OrthoDB" id="515971at2759"/>
<dbReference type="InterPro" id="IPR051241">
    <property type="entry name" value="DZIP_RILPL"/>
</dbReference>
<dbReference type="PROSITE" id="PS00028">
    <property type="entry name" value="ZINC_FINGER_C2H2_1"/>
    <property type="match status" value="1"/>
</dbReference>
<dbReference type="InterPro" id="IPR032714">
    <property type="entry name" value="DZIP1_N"/>
</dbReference>
<protein>
    <recommendedName>
        <fullName evidence="13">C2H2-type domain-containing protein</fullName>
    </recommendedName>
</protein>
<dbReference type="GO" id="GO:0060271">
    <property type="term" value="P:cilium assembly"/>
    <property type="evidence" value="ECO:0007669"/>
    <property type="project" value="TreeGrafter"/>
</dbReference>
<dbReference type="Pfam" id="PF25977">
    <property type="entry name" value="DZIP1"/>
    <property type="match status" value="1"/>
</dbReference>
<dbReference type="EMBL" id="CAJNOR010002636">
    <property type="protein sequence ID" value="CAF1321169.1"/>
    <property type="molecule type" value="Genomic_DNA"/>
</dbReference>
<keyword evidence="10" id="KW-0966">Cell projection</keyword>
<dbReference type="AlphaFoldDB" id="A0A815KIZ5"/>
<evidence type="ECO:0000313" key="17">
    <source>
        <dbReference type="Proteomes" id="UP000663852"/>
    </source>
</evidence>
<evidence type="ECO:0000256" key="6">
    <source>
        <dbReference type="ARBA" id="ARBA00022771"/>
    </source>
</evidence>
<keyword evidence="8 11" id="KW-0175">Coiled coil</keyword>